<feature type="compositionally biased region" description="Basic and acidic residues" evidence="1">
    <location>
        <begin position="82"/>
        <end position="96"/>
    </location>
</feature>
<evidence type="ECO:0000313" key="2">
    <source>
        <dbReference type="EMBL" id="CDQ89690.1"/>
    </source>
</evidence>
<proteinExistence type="predicted"/>
<dbReference type="Proteomes" id="UP000193380">
    <property type="component" value="Unassembled WGS sequence"/>
</dbReference>
<dbReference type="STRING" id="8022.A0A060YKM4"/>
<feature type="region of interest" description="Disordered" evidence="1">
    <location>
        <begin position="1"/>
        <end position="171"/>
    </location>
</feature>
<dbReference type="EMBL" id="FR909743">
    <property type="protein sequence ID" value="CDQ89690.1"/>
    <property type="molecule type" value="Genomic_DNA"/>
</dbReference>
<reference evidence="2" key="1">
    <citation type="journal article" date="2014" name="Nat. Commun.">
        <title>The rainbow trout genome provides novel insights into evolution after whole-genome duplication in vertebrates.</title>
        <authorList>
            <person name="Berthelot C."/>
            <person name="Brunet F."/>
            <person name="Chalopin D."/>
            <person name="Juanchich A."/>
            <person name="Bernard M."/>
            <person name="Noel B."/>
            <person name="Bento P."/>
            <person name="Da Silva C."/>
            <person name="Labadie K."/>
            <person name="Alberti A."/>
            <person name="Aury J.M."/>
            <person name="Louis A."/>
            <person name="Dehais P."/>
            <person name="Bardou P."/>
            <person name="Montfort J."/>
            <person name="Klopp C."/>
            <person name="Cabau C."/>
            <person name="Gaspin C."/>
            <person name="Thorgaard G.H."/>
            <person name="Boussaha M."/>
            <person name="Quillet E."/>
            <person name="Guyomard R."/>
            <person name="Galiana D."/>
            <person name="Bobe J."/>
            <person name="Volff J.N."/>
            <person name="Genet C."/>
            <person name="Wincker P."/>
            <person name="Jaillon O."/>
            <person name="Roest Crollius H."/>
            <person name="Guiguen Y."/>
        </authorList>
    </citation>
    <scope>NUCLEOTIDE SEQUENCE [LARGE SCALE GENOMIC DNA]</scope>
</reference>
<gene>
    <name evidence="2" type="ORF">GSONMT00057912001</name>
</gene>
<evidence type="ECO:0000256" key="1">
    <source>
        <dbReference type="SAM" id="MobiDB-lite"/>
    </source>
</evidence>
<accession>A0A060YKM4</accession>
<evidence type="ECO:0000313" key="3">
    <source>
        <dbReference type="Proteomes" id="UP000193380"/>
    </source>
</evidence>
<dbReference type="AlphaFoldDB" id="A0A060YKM4"/>
<sequence>MKRSASSLGHSRSGRGQRKGGGADDYAMEYVIPEEGGAPRHSHRRRDRSHRASERSLCRYTDADTAGLGTDLSTTTQSGDLPPKEKDRDRDRDRGRQKDRKHHHHHHHHHSGSVDKERYTPDRADRADRGGEHGGHRQPRGDRDYDRDREHDRRWSRSPSEGRECMTHRQVGFYDVCQH</sequence>
<dbReference type="PaxDb" id="8022-A0A060YKM4"/>
<feature type="compositionally biased region" description="Basic residues" evidence="1">
    <location>
        <begin position="97"/>
        <end position="111"/>
    </location>
</feature>
<feature type="compositionally biased region" description="Basic and acidic residues" evidence="1">
    <location>
        <begin position="112"/>
        <end position="167"/>
    </location>
</feature>
<name>A0A060YKM4_ONCMY</name>
<reference evidence="2" key="2">
    <citation type="submission" date="2014-03" db="EMBL/GenBank/DDBJ databases">
        <authorList>
            <person name="Genoscope - CEA"/>
        </authorList>
    </citation>
    <scope>NUCLEOTIDE SEQUENCE</scope>
</reference>
<protein>
    <submittedName>
        <fullName evidence="2">Uncharacterized protein</fullName>
    </submittedName>
</protein>
<feature type="compositionally biased region" description="Basic residues" evidence="1">
    <location>
        <begin position="40"/>
        <end position="49"/>
    </location>
</feature>
<organism evidence="2 3">
    <name type="scientific">Oncorhynchus mykiss</name>
    <name type="common">Rainbow trout</name>
    <name type="synonym">Salmo gairdneri</name>
    <dbReference type="NCBI Taxonomy" id="8022"/>
    <lineage>
        <taxon>Eukaryota</taxon>
        <taxon>Metazoa</taxon>
        <taxon>Chordata</taxon>
        <taxon>Craniata</taxon>
        <taxon>Vertebrata</taxon>
        <taxon>Euteleostomi</taxon>
        <taxon>Actinopterygii</taxon>
        <taxon>Neopterygii</taxon>
        <taxon>Teleostei</taxon>
        <taxon>Protacanthopterygii</taxon>
        <taxon>Salmoniformes</taxon>
        <taxon>Salmonidae</taxon>
        <taxon>Salmoninae</taxon>
        <taxon>Oncorhynchus</taxon>
    </lineage>
</organism>